<keyword evidence="12" id="KW-1185">Reference proteome</keyword>
<dbReference type="InterPro" id="IPR018461">
    <property type="entry name" value="Na/H_Antiport_NhaC-like_C"/>
</dbReference>
<evidence type="ECO:0000256" key="3">
    <source>
        <dbReference type="ARBA" id="ARBA00022449"/>
    </source>
</evidence>
<evidence type="ECO:0000256" key="8">
    <source>
        <dbReference type="ARBA" id="ARBA00038435"/>
    </source>
</evidence>
<dbReference type="AlphaFoldDB" id="A0A1C0Y6R9"/>
<protein>
    <submittedName>
        <fullName evidence="11">Na+/H+ antiporter NhaC</fullName>
    </submittedName>
</protein>
<evidence type="ECO:0000256" key="5">
    <source>
        <dbReference type="ARBA" id="ARBA00022692"/>
    </source>
</evidence>
<dbReference type="STRING" id="33978.A6M13_05485"/>
<keyword evidence="5 9" id="KW-0812">Transmembrane</keyword>
<evidence type="ECO:0000256" key="1">
    <source>
        <dbReference type="ARBA" id="ARBA00004651"/>
    </source>
</evidence>
<proteinExistence type="inferred from homology"/>
<feature type="transmembrane region" description="Helical" evidence="9">
    <location>
        <begin position="12"/>
        <end position="31"/>
    </location>
</feature>
<feature type="transmembrane region" description="Helical" evidence="9">
    <location>
        <begin position="74"/>
        <end position="92"/>
    </location>
</feature>
<evidence type="ECO:0000256" key="4">
    <source>
        <dbReference type="ARBA" id="ARBA00022475"/>
    </source>
</evidence>
<dbReference type="Proteomes" id="UP000093199">
    <property type="component" value="Unassembled WGS sequence"/>
</dbReference>
<dbReference type="PANTHER" id="PTHR33451:SF6">
    <property type="entry name" value="NA(+)_H(+) ANTIPORTER NHAC"/>
    <property type="match status" value="1"/>
</dbReference>
<organism evidence="11 12">
    <name type="scientific">Caryophanon tenue</name>
    <dbReference type="NCBI Taxonomy" id="33978"/>
    <lineage>
        <taxon>Bacteria</taxon>
        <taxon>Bacillati</taxon>
        <taxon>Bacillota</taxon>
        <taxon>Bacilli</taxon>
        <taxon>Bacillales</taxon>
        <taxon>Caryophanaceae</taxon>
        <taxon>Caryophanon</taxon>
    </lineage>
</organism>
<sequence>MQQQALQQIRASEAFLVFAVTMSIIFTTLLYAKASPHIGLLFAIIFLIIYGLLKKCRFTALQQSMVNGAVDSLPAMYLFFLIGILIATFMYGGVIPTLIYAGFSIISGTFFYAIVFVVCAVIGVAIGSSLTTVATLGLAFIAIATSLDFSLAITAGAIVSGAFFGDKMSPISDTTILAASTVDQDLFTHIKTMMATTVPAFVISLIVFAFLSPSEATIPAKELQSMKDALISLGLVQWWTLLPLVALVVLAVLKVPALATLTIVSGIAAIQGFILSPVSAEAFMTLLLEGYKVTSPNEAINDILSRGGIASMFFTMTLIVLALSFGGLLFGLNIVQTMFMQIKKAMTTVRKATFGAATSAVLLNTLIGEQYLAILLTGTSFKDFFVERGYSKRQLGRVMEDAGTVVNPLVPWSVCGIFITSVLGVTTIEYIPYAIFCIACPIITVLAIIKK</sequence>
<feature type="transmembrane region" description="Helical" evidence="9">
    <location>
        <begin position="430"/>
        <end position="449"/>
    </location>
</feature>
<feature type="domain" description="Na+/H+ antiporter NhaC-like C-terminal" evidence="10">
    <location>
        <begin position="161"/>
        <end position="447"/>
    </location>
</feature>
<dbReference type="RefSeq" id="WP_066547394.1">
    <property type="nucleotide sequence ID" value="NZ_MASJ01000039.1"/>
</dbReference>
<comment type="similarity">
    <text evidence="8">Belongs to the NhaC Na(+)/H(+) (TC 2.A.35) antiporter family.</text>
</comment>
<dbReference type="EMBL" id="MASJ01000039">
    <property type="protein sequence ID" value="OCS82852.1"/>
    <property type="molecule type" value="Genomic_DNA"/>
</dbReference>
<feature type="transmembrane region" description="Helical" evidence="9">
    <location>
        <begin position="37"/>
        <end position="53"/>
    </location>
</feature>
<evidence type="ECO:0000256" key="9">
    <source>
        <dbReference type="SAM" id="Phobius"/>
    </source>
</evidence>
<feature type="transmembrane region" description="Helical" evidence="9">
    <location>
        <begin position="402"/>
        <end position="424"/>
    </location>
</feature>
<dbReference type="OrthoDB" id="9762978at2"/>
<evidence type="ECO:0000259" key="10">
    <source>
        <dbReference type="Pfam" id="PF03553"/>
    </source>
</evidence>
<evidence type="ECO:0000256" key="2">
    <source>
        <dbReference type="ARBA" id="ARBA00022448"/>
    </source>
</evidence>
<keyword evidence="2" id="KW-0813">Transport</keyword>
<accession>A0A1C0Y6R9</accession>
<name>A0A1C0Y6R9_9BACL</name>
<dbReference type="InterPro" id="IPR052180">
    <property type="entry name" value="NhaC_Na-H+_Antiporter"/>
</dbReference>
<evidence type="ECO:0000313" key="11">
    <source>
        <dbReference type="EMBL" id="OCS82852.1"/>
    </source>
</evidence>
<reference evidence="11 12" key="1">
    <citation type="submission" date="2016-07" db="EMBL/GenBank/DDBJ databases">
        <title>Caryophanon tenue genome sequencing.</title>
        <authorList>
            <person name="Verma A."/>
            <person name="Pal Y."/>
            <person name="Krishnamurthi S."/>
        </authorList>
    </citation>
    <scope>NUCLEOTIDE SEQUENCE [LARGE SCALE GENOMIC DNA]</scope>
    <source>
        <strain evidence="11 12">DSM 14152</strain>
    </source>
</reference>
<keyword evidence="4" id="KW-1003">Cell membrane</keyword>
<evidence type="ECO:0000256" key="7">
    <source>
        <dbReference type="ARBA" id="ARBA00023136"/>
    </source>
</evidence>
<comment type="subcellular location">
    <subcellularLocation>
        <location evidence="1">Cell membrane</location>
        <topology evidence="1">Multi-pass membrane protein</topology>
    </subcellularLocation>
</comment>
<comment type="caution">
    <text evidence="11">The sequence shown here is derived from an EMBL/GenBank/DDBJ whole genome shotgun (WGS) entry which is preliminary data.</text>
</comment>
<keyword evidence="7 9" id="KW-0472">Membrane</keyword>
<keyword evidence="3" id="KW-0050">Antiport</keyword>
<dbReference type="PANTHER" id="PTHR33451">
    <property type="entry name" value="MALATE-2H(+)/NA(+)-LACTATE ANTIPORTER"/>
    <property type="match status" value="1"/>
</dbReference>
<dbReference type="GO" id="GO:0015297">
    <property type="term" value="F:antiporter activity"/>
    <property type="evidence" value="ECO:0007669"/>
    <property type="project" value="UniProtKB-KW"/>
</dbReference>
<feature type="transmembrane region" description="Helical" evidence="9">
    <location>
        <begin position="138"/>
        <end position="164"/>
    </location>
</feature>
<feature type="transmembrane region" description="Helical" evidence="9">
    <location>
        <begin position="98"/>
        <end position="126"/>
    </location>
</feature>
<feature type="transmembrane region" description="Helical" evidence="9">
    <location>
        <begin position="354"/>
        <end position="381"/>
    </location>
</feature>
<keyword evidence="6 9" id="KW-1133">Transmembrane helix</keyword>
<feature type="transmembrane region" description="Helical" evidence="9">
    <location>
        <begin position="309"/>
        <end position="334"/>
    </location>
</feature>
<gene>
    <name evidence="11" type="ORF">A6M13_05485</name>
</gene>
<feature type="transmembrane region" description="Helical" evidence="9">
    <location>
        <begin position="193"/>
        <end position="211"/>
    </location>
</feature>
<evidence type="ECO:0000256" key="6">
    <source>
        <dbReference type="ARBA" id="ARBA00022989"/>
    </source>
</evidence>
<dbReference type="Pfam" id="PF03553">
    <property type="entry name" value="Na_H_antiporter"/>
    <property type="match status" value="1"/>
</dbReference>
<dbReference type="GO" id="GO:0005886">
    <property type="term" value="C:plasma membrane"/>
    <property type="evidence" value="ECO:0007669"/>
    <property type="project" value="UniProtKB-SubCell"/>
</dbReference>
<feature type="transmembrane region" description="Helical" evidence="9">
    <location>
        <begin position="231"/>
        <end position="253"/>
    </location>
</feature>
<evidence type="ECO:0000313" key="12">
    <source>
        <dbReference type="Proteomes" id="UP000093199"/>
    </source>
</evidence>